<proteinExistence type="predicted"/>
<evidence type="ECO:0000313" key="2">
    <source>
        <dbReference type="Proteomes" id="UP001372338"/>
    </source>
</evidence>
<keyword evidence="2" id="KW-1185">Reference proteome</keyword>
<evidence type="ECO:0000313" key="1">
    <source>
        <dbReference type="EMBL" id="KAK7282687.1"/>
    </source>
</evidence>
<organism evidence="1 2">
    <name type="scientific">Crotalaria pallida</name>
    <name type="common">Smooth rattlebox</name>
    <name type="synonym">Crotalaria striata</name>
    <dbReference type="NCBI Taxonomy" id="3830"/>
    <lineage>
        <taxon>Eukaryota</taxon>
        <taxon>Viridiplantae</taxon>
        <taxon>Streptophyta</taxon>
        <taxon>Embryophyta</taxon>
        <taxon>Tracheophyta</taxon>
        <taxon>Spermatophyta</taxon>
        <taxon>Magnoliopsida</taxon>
        <taxon>eudicotyledons</taxon>
        <taxon>Gunneridae</taxon>
        <taxon>Pentapetalae</taxon>
        <taxon>rosids</taxon>
        <taxon>fabids</taxon>
        <taxon>Fabales</taxon>
        <taxon>Fabaceae</taxon>
        <taxon>Papilionoideae</taxon>
        <taxon>50 kb inversion clade</taxon>
        <taxon>genistoids sensu lato</taxon>
        <taxon>core genistoids</taxon>
        <taxon>Crotalarieae</taxon>
        <taxon>Crotalaria</taxon>
    </lineage>
</organism>
<gene>
    <name evidence="1" type="ORF">RIF29_11663</name>
</gene>
<accession>A0AAN9IMB9</accession>
<dbReference type="Proteomes" id="UP001372338">
    <property type="component" value="Unassembled WGS sequence"/>
</dbReference>
<name>A0AAN9IMB9_CROPI</name>
<sequence length="83" mass="9378">MKSLVWRTCMVAGNVSLSLDAGRVVDDAGAEAHKRFHENHCLVVAKEMRKVKEKKEIVGRVGDGENKKEVKVKMNETERVKGW</sequence>
<dbReference type="AlphaFoldDB" id="A0AAN9IMB9"/>
<dbReference type="EMBL" id="JAYWIO010000002">
    <property type="protein sequence ID" value="KAK7282687.1"/>
    <property type="molecule type" value="Genomic_DNA"/>
</dbReference>
<comment type="caution">
    <text evidence="1">The sequence shown here is derived from an EMBL/GenBank/DDBJ whole genome shotgun (WGS) entry which is preliminary data.</text>
</comment>
<reference evidence="1 2" key="1">
    <citation type="submission" date="2024-01" db="EMBL/GenBank/DDBJ databases">
        <title>The genomes of 5 underutilized Papilionoideae crops provide insights into root nodulation and disease resistanc.</title>
        <authorList>
            <person name="Yuan L."/>
        </authorList>
    </citation>
    <scope>NUCLEOTIDE SEQUENCE [LARGE SCALE GENOMIC DNA]</scope>
    <source>
        <strain evidence="1">ZHUSHIDOU_FW_LH</strain>
        <tissue evidence="1">Leaf</tissue>
    </source>
</reference>
<protein>
    <submittedName>
        <fullName evidence="1">Uncharacterized protein</fullName>
    </submittedName>
</protein>